<feature type="non-terminal residue" evidence="1">
    <location>
        <position position="49"/>
    </location>
</feature>
<keyword evidence="2" id="KW-1185">Reference proteome</keyword>
<proteinExistence type="predicted"/>
<accession>A0A7J8X751</accession>
<comment type="caution">
    <text evidence="1">The sequence shown here is derived from an EMBL/GenBank/DDBJ whole genome shotgun (WGS) entry which is preliminary data.</text>
</comment>
<reference evidence="1 2" key="1">
    <citation type="journal article" date="2019" name="Genome Biol. Evol.">
        <title>Insights into the evolution of the New World diploid cottons (Gossypium, subgenus Houzingenia) based on genome sequencing.</title>
        <authorList>
            <person name="Grover C.E."/>
            <person name="Arick M.A. 2nd"/>
            <person name="Thrash A."/>
            <person name="Conover J.L."/>
            <person name="Sanders W.S."/>
            <person name="Peterson D.G."/>
            <person name="Frelichowski J.E."/>
            <person name="Scheffler J.A."/>
            <person name="Scheffler B.E."/>
            <person name="Wendel J.F."/>
        </authorList>
    </citation>
    <scope>NUCLEOTIDE SEQUENCE [LARGE SCALE GENOMIC DNA]</scope>
    <source>
        <strain evidence="1">185</strain>
        <tissue evidence="1">Leaf</tissue>
    </source>
</reference>
<protein>
    <submittedName>
        <fullName evidence="1">Uncharacterized protein</fullName>
    </submittedName>
</protein>
<evidence type="ECO:0000313" key="2">
    <source>
        <dbReference type="Proteomes" id="UP000593577"/>
    </source>
</evidence>
<dbReference type="AlphaFoldDB" id="A0A7J8X751"/>
<organism evidence="1 2">
    <name type="scientific">Gossypium aridum</name>
    <name type="common">American cotton</name>
    <name type="synonym">Erioxylum aridum</name>
    <dbReference type="NCBI Taxonomy" id="34290"/>
    <lineage>
        <taxon>Eukaryota</taxon>
        <taxon>Viridiplantae</taxon>
        <taxon>Streptophyta</taxon>
        <taxon>Embryophyta</taxon>
        <taxon>Tracheophyta</taxon>
        <taxon>Spermatophyta</taxon>
        <taxon>Magnoliopsida</taxon>
        <taxon>eudicotyledons</taxon>
        <taxon>Gunneridae</taxon>
        <taxon>Pentapetalae</taxon>
        <taxon>rosids</taxon>
        <taxon>malvids</taxon>
        <taxon>Malvales</taxon>
        <taxon>Malvaceae</taxon>
        <taxon>Malvoideae</taxon>
        <taxon>Gossypium</taxon>
    </lineage>
</organism>
<evidence type="ECO:0000313" key="1">
    <source>
        <dbReference type="EMBL" id="MBA0683117.1"/>
    </source>
</evidence>
<dbReference type="EMBL" id="JABFAA010000005">
    <property type="protein sequence ID" value="MBA0683117.1"/>
    <property type="molecule type" value="Genomic_DNA"/>
</dbReference>
<name>A0A7J8X751_GOSAI</name>
<sequence length="49" mass="5560">MGFGRCLGNYTVTEAKPWGIMDGLKLVVDRIFKMILIQSLEAAIMPFRK</sequence>
<gene>
    <name evidence="1" type="ORF">Goari_024792</name>
</gene>
<dbReference type="Proteomes" id="UP000593577">
    <property type="component" value="Unassembled WGS sequence"/>
</dbReference>